<accession>A0A284R5G2</accession>
<keyword evidence="1" id="KW-0812">Transmembrane</keyword>
<evidence type="ECO:0000313" key="3">
    <source>
        <dbReference type="Proteomes" id="UP000219338"/>
    </source>
</evidence>
<dbReference type="Gene3D" id="1.20.140.150">
    <property type="match status" value="1"/>
</dbReference>
<dbReference type="OMA" id="KGHRWAA"/>
<feature type="transmembrane region" description="Helical" evidence="1">
    <location>
        <begin position="132"/>
        <end position="151"/>
    </location>
</feature>
<keyword evidence="1" id="KW-1133">Transmembrane helix</keyword>
<evidence type="ECO:0000256" key="1">
    <source>
        <dbReference type="SAM" id="Phobius"/>
    </source>
</evidence>
<feature type="transmembrane region" description="Helical" evidence="1">
    <location>
        <begin position="171"/>
        <end position="194"/>
    </location>
</feature>
<keyword evidence="3" id="KW-1185">Reference proteome</keyword>
<evidence type="ECO:0000313" key="2">
    <source>
        <dbReference type="EMBL" id="SJL03948.1"/>
    </source>
</evidence>
<proteinExistence type="predicted"/>
<dbReference type="Proteomes" id="UP000219338">
    <property type="component" value="Unassembled WGS sequence"/>
</dbReference>
<sequence length="214" mass="23886">MRKTSYGVTAVFCAVVLILNILASTRTDWLVYKTPENFHTKIIVRYGLRERCETKVISLPDSDTDRNYTEKSCRRFPLTKTDECQNGNERFCASWTSAGYAVELGIGFSAVSLVAIMFGVSTHSRRRRIWRAVAGLVALQAVFQLLAFGLVTDMYRTGRYPTFDQAKPGTAYVVNTISWIASILIVIGVVTTGISADKGHRWAAGNRAYRQLPS</sequence>
<protein>
    <submittedName>
        <fullName evidence="2">Uncharacterized protein</fullName>
    </submittedName>
</protein>
<organism evidence="2 3">
    <name type="scientific">Armillaria ostoyae</name>
    <name type="common">Armillaria root rot fungus</name>
    <dbReference type="NCBI Taxonomy" id="47428"/>
    <lineage>
        <taxon>Eukaryota</taxon>
        <taxon>Fungi</taxon>
        <taxon>Dikarya</taxon>
        <taxon>Basidiomycota</taxon>
        <taxon>Agaricomycotina</taxon>
        <taxon>Agaricomycetes</taxon>
        <taxon>Agaricomycetidae</taxon>
        <taxon>Agaricales</taxon>
        <taxon>Marasmiineae</taxon>
        <taxon>Physalacriaceae</taxon>
        <taxon>Armillaria</taxon>
    </lineage>
</organism>
<keyword evidence="1" id="KW-0472">Membrane</keyword>
<dbReference type="EMBL" id="FUEG01000004">
    <property type="protein sequence ID" value="SJL03948.1"/>
    <property type="molecule type" value="Genomic_DNA"/>
</dbReference>
<gene>
    <name evidence="2" type="ORF">ARMOST_07305</name>
</gene>
<reference evidence="3" key="1">
    <citation type="journal article" date="2017" name="Nat. Ecol. Evol.">
        <title>Genome expansion and lineage-specific genetic innovations in the forest pathogenic fungi Armillaria.</title>
        <authorList>
            <person name="Sipos G."/>
            <person name="Prasanna A.N."/>
            <person name="Walter M.C."/>
            <person name="O'Connor E."/>
            <person name="Balint B."/>
            <person name="Krizsan K."/>
            <person name="Kiss B."/>
            <person name="Hess J."/>
            <person name="Varga T."/>
            <person name="Slot J."/>
            <person name="Riley R."/>
            <person name="Boka B."/>
            <person name="Rigling D."/>
            <person name="Barry K."/>
            <person name="Lee J."/>
            <person name="Mihaltcheva S."/>
            <person name="LaButti K."/>
            <person name="Lipzen A."/>
            <person name="Waldron R."/>
            <person name="Moloney N.M."/>
            <person name="Sperisen C."/>
            <person name="Kredics L."/>
            <person name="Vagvoelgyi C."/>
            <person name="Patrignani A."/>
            <person name="Fitzpatrick D."/>
            <person name="Nagy I."/>
            <person name="Doyle S."/>
            <person name="Anderson J.B."/>
            <person name="Grigoriev I.V."/>
            <person name="Gueldener U."/>
            <person name="Muensterkoetter M."/>
            <person name="Nagy L.G."/>
        </authorList>
    </citation>
    <scope>NUCLEOTIDE SEQUENCE [LARGE SCALE GENOMIC DNA]</scope>
    <source>
        <strain evidence="3">C18/9</strain>
    </source>
</reference>
<dbReference type="OrthoDB" id="61370at2759"/>
<name>A0A284R5G2_ARMOS</name>
<feature type="transmembrane region" description="Helical" evidence="1">
    <location>
        <begin position="98"/>
        <end position="120"/>
    </location>
</feature>
<dbReference type="AlphaFoldDB" id="A0A284R5G2"/>